<name>A0A0L8BMC7_ENSAD</name>
<feature type="transmembrane region" description="Helical" evidence="1">
    <location>
        <begin position="69"/>
        <end position="89"/>
    </location>
</feature>
<sequence>MRNACLNDQKASGDMSWTSAIRWLAELGLTEACEADRQGISVANLAAAVIAVSASGFAVIYALHGQSSLQGLVLCNVLLAVAAAMTPLFHRFGKRASALWGFAISAVALTIVSAHLGRNSGALLNLLGVTPVAFAILGLDHWRMVASLGLLSAAIIILGGIAFPTPWPGVYADENFLQLVNVSSILTVTLLMFATMHYALTLARDAQMRLSNLMLSIMPAEIVDQLRKGDHAATIKKFDMAAVLLIDIVQFVRLSNELGPERTVALLDDFFSQLDAASARFGVEKIKTIGDAYLAAAGVPSAHPNGVEAAAGFGFLAFEIAENVGRAHGVALHLRIGMASGSVTAGVLGRTRYAYDIWGAPVNLAARLEAIGHAGCIVTTRDVKAALDGKFAFEAGEITHIKGFGDTETWRMSLAR</sequence>
<dbReference type="PATRIC" id="fig|106592.7.peg.2303"/>
<dbReference type="AlphaFoldDB" id="A0A0L8BMC7"/>
<evidence type="ECO:0000313" key="3">
    <source>
        <dbReference type="EMBL" id="KOF15713.1"/>
    </source>
</evidence>
<dbReference type="PANTHER" id="PTHR45655:SF13">
    <property type="entry name" value="SOLUBLE GUANYLATE CYCLASE GCY-32-RELATED"/>
    <property type="match status" value="1"/>
</dbReference>
<dbReference type="GO" id="GO:0009190">
    <property type="term" value="P:cyclic nucleotide biosynthetic process"/>
    <property type="evidence" value="ECO:0007669"/>
    <property type="project" value="InterPro"/>
</dbReference>
<reference evidence="4" key="1">
    <citation type="submission" date="2015-07" db="EMBL/GenBank/DDBJ databases">
        <title>Whole genome sequence of an Ensifer adhaerens strain isolated from a cave pool in the Wind Cave National Park.</title>
        <authorList>
            <person name="Eng W.W.H."/>
            <person name="Gan H.M."/>
            <person name="Barton H.A."/>
            <person name="Savka M.A."/>
        </authorList>
    </citation>
    <scope>NUCLEOTIDE SEQUENCE [LARGE SCALE GENOMIC DNA]</scope>
    <source>
        <strain evidence="4">SD006</strain>
    </source>
</reference>
<feature type="transmembrane region" description="Helical" evidence="1">
    <location>
        <begin position="96"/>
        <end position="116"/>
    </location>
</feature>
<feature type="transmembrane region" description="Helical" evidence="1">
    <location>
        <begin position="146"/>
        <end position="167"/>
    </location>
</feature>
<feature type="transmembrane region" description="Helical" evidence="1">
    <location>
        <begin position="42"/>
        <end position="63"/>
    </location>
</feature>
<dbReference type="GO" id="GO:0004016">
    <property type="term" value="F:adenylate cyclase activity"/>
    <property type="evidence" value="ECO:0007669"/>
    <property type="project" value="UniProtKB-ARBA"/>
</dbReference>
<feature type="domain" description="Guanylate cyclase" evidence="2">
    <location>
        <begin position="242"/>
        <end position="369"/>
    </location>
</feature>
<proteinExistence type="predicted"/>
<keyword evidence="1" id="KW-1133">Transmembrane helix</keyword>
<dbReference type="InterPro" id="IPR048432">
    <property type="entry name" value="MASE7"/>
</dbReference>
<dbReference type="CDD" id="cd07302">
    <property type="entry name" value="CHD"/>
    <property type="match status" value="1"/>
</dbReference>
<dbReference type="Gene3D" id="3.30.70.1230">
    <property type="entry name" value="Nucleotide cyclase"/>
    <property type="match status" value="1"/>
</dbReference>
<protein>
    <recommendedName>
        <fullName evidence="2">Guanylate cyclase domain-containing protein</fullName>
    </recommendedName>
</protein>
<dbReference type="Pfam" id="PF20967">
    <property type="entry name" value="MASE7"/>
    <property type="match status" value="1"/>
</dbReference>
<organism evidence="3 4">
    <name type="scientific">Ensifer adhaerens</name>
    <name type="common">Sinorhizobium morelense</name>
    <dbReference type="NCBI Taxonomy" id="106592"/>
    <lineage>
        <taxon>Bacteria</taxon>
        <taxon>Pseudomonadati</taxon>
        <taxon>Pseudomonadota</taxon>
        <taxon>Alphaproteobacteria</taxon>
        <taxon>Hyphomicrobiales</taxon>
        <taxon>Rhizobiaceae</taxon>
        <taxon>Sinorhizobium/Ensifer group</taxon>
        <taxon>Ensifer</taxon>
    </lineage>
</organism>
<dbReference type="SMART" id="SM00044">
    <property type="entry name" value="CYCc"/>
    <property type="match status" value="1"/>
</dbReference>
<dbReference type="SUPFAM" id="SSF55073">
    <property type="entry name" value="Nucleotide cyclase"/>
    <property type="match status" value="1"/>
</dbReference>
<dbReference type="GO" id="GO:0035556">
    <property type="term" value="P:intracellular signal transduction"/>
    <property type="evidence" value="ECO:0007669"/>
    <property type="project" value="InterPro"/>
</dbReference>
<evidence type="ECO:0000259" key="2">
    <source>
        <dbReference type="PROSITE" id="PS50125"/>
    </source>
</evidence>
<dbReference type="PANTHER" id="PTHR45655">
    <property type="entry name" value="GUANYLATE CYCLASE SOLUBLE SUBUNIT BETA-2"/>
    <property type="match status" value="1"/>
</dbReference>
<keyword evidence="1" id="KW-0472">Membrane</keyword>
<gene>
    <name evidence="3" type="ORF">AC244_22220</name>
</gene>
<feature type="transmembrane region" description="Helical" evidence="1">
    <location>
        <begin position="179"/>
        <end position="200"/>
    </location>
</feature>
<evidence type="ECO:0000256" key="1">
    <source>
        <dbReference type="SAM" id="Phobius"/>
    </source>
</evidence>
<keyword evidence="1" id="KW-0812">Transmembrane</keyword>
<dbReference type="InterPro" id="IPR029787">
    <property type="entry name" value="Nucleotide_cyclase"/>
</dbReference>
<comment type="caution">
    <text evidence="3">The sequence shown here is derived from an EMBL/GenBank/DDBJ whole genome shotgun (WGS) entry which is preliminary data.</text>
</comment>
<dbReference type="InterPro" id="IPR001054">
    <property type="entry name" value="A/G_cyclase"/>
</dbReference>
<dbReference type="PROSITE" id="PS50125">
    <property type="entry name" value="GUANYLATE_CYCLASE_2"/>
    <property type="match status" value="1"/>
</dbReference>
<dbReference type="EMBL" id="LGAP01000017">
    <property type="protein sequence ID" value="KOF15713.1"/>
    <property type="molecule type" value="Genomic_DNA"/>
</dbReference>
<evidence type="ECO:0000313" key="4">
    <source>
        <dbReference type="Proteomes" id="UP000037425"/>
    </source>
</evidence>
<accession>A0A0L8BMC7</accession>
<dbReference type="Proteomes" id="UP000037425">
    <property type="component" value="Unassembled WGS sequence"/>
</dbReference>
<feature type="transmembrane region" description="Helical" evidence="1">
    <location>
        <begin position="122"/>
        <end position="139"/>
    </location>
</feature>
<dbReference type="Pfam" id="PF00211">
    <property type="entry name" value="Guanylate_cyc"/>
    <property type="match status" value="1"/>
</dbReference>